<evidence type="ECO:0000256" key="6">
    <source>
        <dbReference type="ARBA" id="ARBA00023065"/>
    </source>
</evidence>
<evidence type="ECO:0000256" key="4">
    <source>
        <dbReference type="ARBA" id="ARBA00022781"/>
    </source>
</evidence>
<keyword evidence="6 12" id="KW-0406">Ion transport</keyword>
<comment type="caution">
    <text evidence="15">The sequence shown here is derived from an EMBL/GenBank/DDBJ whole genome shotgun (WGS) entry which is preliminary data.</text>
</comment>
<evidence type="ECO:0000256" key="10">
    <source>
        <dbReference type="ARBA" id="ARBA00025614"/>
    </source>
</evidence>
<protein>
    <recommendedName>
        <fullName evidence="12">ATP synthase subunit b</fullName>
    </recommendedName>
    <alternativeName>
        <fullName evidence="12">ATP synthase F(0) sector subunit b</fullName>
    </alternativeName>
    <alternativeName>
        <fullName evidence="12">ATPase subunit I</fullName>
    </alternativeName>
    <alternativeName>
        <fullName evidence="12">F-type ATPase subunit b</fullName>
        <shortName evidence="12">F-ATPase subunit b</shortName>
    </alternativeName>
</protein>
<comment type="subunit">
    <text evidence="12">F-type ATPases have 2 components, F(1) - the catalytic core - and F(0) - the membrane proton channel. F(1) has five subunits: alpha(3), beta(3), gamma(1), delta(1), epsilon(1). F(0) has three main subunits: a(1), b(2) and c(10-14). The alpha and beta chains form an alternating ring which encloses part of the gamma chain. F(1) is attached to F(0) by a central stalk formed by the gamma and epsilon chains, while a peripheral stalk is formed by the delta and b chains.</text>
</comment>
<comment type="subcellular location">
    <subcellularLocation>
        <location evidence="12">Cell membrane</location>
        <topology evidence="12">Single-pass membrane protein</topology>
    </subcellularLocation>
    <subcellularLocation>
        <location evidence="11">Endomembrane system</location>
        <topology evidence="11">Single-pass membrane protein</topology>
    </subcellularLocation>
</comment>
<sequence>MANEAPATAAAEAAASDNGSAAVQYNLDHADRMQGMDGEVHSATEAFGGPAAHGVESSALWMDATGWVSLSMLVFLAILVWKKVPVLIGGALDKKIAGIRAQLDEAARLRKEAEALKAEYERKIATVAQEADAMRVAAEQEAADLISAARTEAEALVVRRQKMAEDKIAAAERAAIADVRARAATAATAAAATLIRQAHDAKADKGLVDEVIGKLAH</sequence>
<accession>A0ABR6NI58</accession>
<keyword evidence="14" id="KW-0175">Coiled coil</keyword>
<organism evidence="15 16">
    <name type="scientific">Sphingobium lignivorans</name>
    <dbReference type="NCBI Taxonomy" id="2735886"/>
    <lineage>
        <taxon>Bacteria</taxon>
        <taxon>Pseudomonadati</taxon>
        <taxon>Pseudomonadota</taxon>
        <taxon>Alphaproteobacteria</taxon>
        <taxon>Sphingomonadales</taxon>
        <taxon>Sphingomonadaceae</taxon>
        <taxon>Sphingobium</taxon>
    </lineage>
</organism>
<evidence type="ECO:0000256" key="14">
    <source>
        <dbReference type="SAM" id="Coils"/>
    </source>
</evidence>
<keyword evidence="7 12" id="KW-0472">Membrane</keyword>
<comment type="function">
    <text evidence="10">Component of the F(0) channel, it forms part of the peripheral stalk, linking F(1) to F(0). The b'-subunit is a diverged and duplicated form of b found in plants and photosynthetic bacteria.</text>
</comment>
<dbReference type="RefSeq" id="WP_184153475.1">
    <property type="nucleotide sequence ID" value="NZ_JACHKA010000001.1"/>
</dbReference>
<reference evidence="15 16" key="1">
    <citation type="submission" date="2020-08" db="EMBL/GenBank/DDBJ databases">
        <title>Exploring microbial biodiversity for novel pathways involved in the catabolism of aromatic compounds derived from lignin.</title>
        <authorList>
            <person name="Elkins J."/>
        </authorList>
    </citation>
    <scope>NUCLEOTIDE SEQUENCE [LARGE SCALE GENOMIC DNA]</scope>
    <source>
        <strain evidence="15 16">B1D3A</strain>
    </source>
</reference>
<evidence type="ECO:0000256" key="3">
    <source>
        <dbReference type="ARBA" id="ARBA00022692"/>
    </source>
</evidence>
<evidence type="ECO:0000256" key="1">
    <source>
        <dbReference type="ARBA" id="ARBA00022448"/>
    </source>
</evidence>
<keyword evidence="12" id="KW-1003">Cell membrane</keyword>
<evidence type="ECO:0000256" key="11">
    <source>
        <dbReference type="ARBA" id="ARBA00037847"/>
    </source>
</evidence>
<evidence type="ECO:0000256" key="5">
    <source>
        <dbReference type="ARBA" id="ARBA00022989"/>
    </source>
</evidence>
<keyword evidence="2 12" id="KW-0138">CF(0)</keyword>
<dbReference type="EMBL" id="JACHKA010000001">
    <property type="protein sequence ID" value="MBB5986198.1"/>
    <property type="molecule type" value="Genomic_DNA"/>
</dbReference>
<proteinExistence type="inferred from homology"/>
<comment type="function">
    <text evidence="9 12">F(1)F(0) ATP synthase produces ATP from ADP in the presence of a proton or sodium gradient. F-type ATPases consist of two structural domains, F(1) containing the extramembraneous catalytic core and F(0) containing the membrane proton channel, linked together by a central stalk and a peripheral stalk. During catalysis, ATP synthesis in the catalytic domain of F(1) is coupled via a rotary mechanism of the central stalk subunits to proton translocation.</text>
</comment>
<dbReference type="CDD" id="cd06503">
    <property type="entry name" value="ATP-synt_Fo_b"/>
    <property type="match status" value="1"/>
</dbReference>
<comment type="similarity">
    <text evidence="12 13">Belongs to the ATPase B chain family.</text>
</comment>
<evidence type="ECO:0000256" key="8">
    <source>
        <dbReference type="ARBA" id="ARBA00023310"/>
    </source>
</evidence>
<evidence type="ECO:0000256" key="12">
    <source>
        <dbReference type="HAMAP-Rule" id="MF_01398"/>
    </source>
</evidence>
<evidence type="ECO:0000313" key="16">
    <source>
        <dbReference type="Proteomes" id="UP001138540"/>
    </source>
</evidence>
<evidence type="ECO:0000256" key="9">
    <source>
        <dbReference type="ARBA" id="ARBA00025198"/>
    </source>
</evidence>
<dbReference type="Proteomes" id="UP001138540">
    <property type="component" value="Unassembled WGS sequence"/>
</dbReference>
<keyword evidence="1 12" id="KW-0813">Transport</keyword>
<feature type="coiled-coil region" evidence="14">
    <location>
        <begin position="96"/>
        <end position="130"/>
    </location>
</feature>
<evidence type="ECO:0000256" key="7">
    <source>
        <dbReference type="ARBA" id="ARBA00023136"/>
    </source>
</evidence>
<keyword evidence="4 12" id="KW-0375">Hydrogen ion transport</keyword>
<keyword evidence="3 12" id="KW-0812">Transmembrane</keyword>
<dbReference type="Pfam" id="PF00430">
    <property type="entry name" value="ATP-synt_B"/>
    <property type="match status" value="1"/>
</dbReference>
<keyword evidence="5 12" id="KW-1133">Transmembrane helix</keyword>
<evidence type="ECO:0000256" key="13">
    <source>
        <dbReference type="RuleBase" id="RU003848"/>
    </source>
</evidence>
<evidence type="ECO:0000256" key="2">
    <source>
        <dbReference type="ARBA" id="ARBA00022547"/>
    </source>
</evidence>
<keyword evidence="16" id="KW-1185">Reference proteome</keyword>
<dbReference type="InterPro" id="IPR002146">
    <property type="entry name" value="ATP_synth_b/b'su_bac/chlpt"/>
</dbReference>
<gene>
    <name evidence="12" type="primary">atpF</name>
    <name evidence="15" type="ORF">HNP60_002172</name>
</gene>
<dbReference type="HAMAP" id="MF_01398">
    <property type="entry name" value="ATP_synth_b_bprime"/>
    <property type="match status" value="1"/>
</dbReference>
<feature type="transmembrane region" description="Helical" evidence="12">
    <location>
        <begin position="64"/>
        <end position="81"/>
    </location>
</feature>
<name>A0ABR6NI58_9SPHN</name>
<evidence type="ECO:0000313" key="15">
    <source>
        <dbReference type="EMBL" id="MBB5986198.1"/>
    </source>
</evidence>
<keyword evidence="8 12" id="KW-0066">ATP synthesis</keyword>